<evidence type="ECO:0000313" key="5">
    <source>
        <dbReference type="Proteomes" id="UP001153148"/>
    </source>
</evidence>
<comment type="caution">
    <text evidence="4">The sequence shown here is derived from an EMBL/GenBank/DDBJ whole genome shotgun (WGS) entry which is preliminary data.</text>
</comment>
<keyword evidence="3" id="KW-0175">Coiled coil</keyword>
<evidence type="ECO:0000256" key="2">
    <source>
        <dbReference type="ARBA" id="ARBA00022803"/>
    </source>
</evidence>
<gene>
    <name evidence="4" type="ORF">TPAB3V08_LOCUS2610</name>
</gene>
<feature type="coiled-coil region" evidence="3">
    <location>
        <begin position="56"/>
        <end position="89"/>
    </location>
</feature>
<dbReference type="PANTHER" id="PTHR14027">
    <property type="entry name" value="RNA POLYMERASE-ASSOCIATED PROTEIN CTR9"/>
    <property type="match status" value="1"/>
</dbReference>
<evidence type="ECO:0000313" key="4">
    <source>
        <dbReference type="EMBL" id="CAG2055608.1"/>
    </source>
</evidence>
<organism evidence="4 5">
    <name type="scientific">Timema podura</name>
    <name type="common">Walking stick</name>
    <dbReference type="NCBI Taxonomy" id="61482"/>
    <lineage>
        <taxon>Eukaryota</taxon>
        <taxon>Metazoa</taxon>
        <taxon>Ecdysozoa</taxon>
        <taxon>Arthropoda</taxon>
        <taxon>Hexapoda</taxon>
        <taxon>Insecta</taxon>
        <taxon>Pterygota</taxon>
        <taxon>Neoptera</taxon>
        <taxon>Polyneoptera</taxon>
        <taxon>Phasmatodea</taxon>
        <taxon>Timematodea</taxon>
        <taxon>Timematoidea</taxon>
        <taxon>Timematidae</taxon>
        <taxon>Timema</taxon>
    </lineage>
</organism>
<name>A0ABN7NR22_TIMPD</name>
<accession>A0ABN7NR22</accession>
<sequence>MTGVSWSKYVADRRQGYFQYLSVHGDRMRYDVNLAGLEARQCQDLLSQAQYHVARARRVDEEEKQLRRKQEEEREAFRLKQAAEQASLTYT</sequence>
<keyword evidence="2" id="KW-0802">TPR repeat</keyword>
<evidence type="ECO:0000256" key="3">
    <source>
        <dbReference type="SAM" id="Coils"/>
    </source>
</evidence>
<dbReference type="Proteomes" id="UP001153148">
    <property type="component" value="Unassembled WGS sequence"/>
</dbReference>
<dbReference type="EMBL" id="CAJPIN010002685">
    <property type="protein sequence ID" value="CAG2055608.1"/>
    <property type="molecule type" value="Genomic_DNA"/>
</dbReference>
<reference evidence="4" key="1">
    <citation type="submission" date="2021-03" db="EMBL/GenBank/DDBJ databases">
        <authorList>
            <person name="Tran Van P."/>
        </authorList>
    </citation>
    <scope>NUCLEOTIDE SEQUENCE</scope>
</reference>
<protein>
    <recommendedName>
        <fullName evidence="6">MHC class I antigen</fullName>
    </recommendedName>
</protein>
<dbReference type="InterPro" id="IPR031101">
    <property type="entry name" value="Ctr9"/>
</dbReference>
<keyword evidence="1" id="KW-0677">Repeat</keyword>
<evidence type="ECO:0008006" key="6">
    <source>
        <dbReference type="Google" id="ProtNLM"/>
    </source>
</evidence>
<keyword evidence="5" id="KW-1185">Reference proteome</keyword>
<proteinExistence type="predicted"/>
<dbReference type="PANTHER" id="PTHR14027:SF2">
    <property type="entry name" value="RNA POLYMERASE-ASSOCIATED PROTEIN CTR9 HOMOLOG"/>
    <property type="match status" value="1"/>
</dbReference>
<evidence type="ECO:0000256" key="1">
    <source>
        <dbReference type="ARBA" id="ARBA00022737"/>
    </source>
</evidence>